<keyword evidence="4" id="KW-0812">Transmembrane</keyword>
<evidence type="ECO:0000313" key="7">
    <source>
        <dbReference type="Proteomes" id="UP001165679"/>
    </source>
</evidence>
<evidence type="ECO:0000259" key="5">
    <source>
        <dbReference type="PROSITE" id="PS50857"/>
    </source>
</evidence>
<dbReference type="Pfam" id="PF00116">
    <property type="entry name" value="COX2"/>
    <property type="match status" value="1"/>
</dbReference>
<comment type="subcellular location">
    <subcellularLocation>
        <location evidence="1">Cell envelope</location>
    </subcellularLocation>
</comment>
<reference evidence="6" key="1">
    <citation type="submission" date="2022-09" db="EMBL/GenBank/DDBJ databases">
        <title>Rhodovastum sp. nov. RN2-1 isolated from soil in Seongnam, South Korea.</title>
        <authorList>
            <person name="Le N.T."/>
        </authorList>
    </citation>
    <scope>NUCLEOTIDE SEQUENCE</scope>
    <source>
        <strain evidence="6">RN2-1</strain>
    </source>
</reference>
<feature type="transmembrane region" description="Helical" evidence="4">
    <location>
        <begin position="15"/>
        <end position="37"/>
    </location>
</feature>
<evidence type="ECO:0000256" key="2">
    <source>
        <dbReference type="ARBA" id="ARBA00022723"/>
    </source>
</evidence>
<evidence type="ECO:0000256" key="1">
    <source>
        <dbReference type="ARBA" id="ARBA00004196"/>
    </source>
</evidence>
<accession>A0AA41YWL3</accession>
<dbReference type="AlphaFoldDB" id="A0AA41YWL3"/>
<dbReference type="InterPro" id="IPR002429">
    <property type="entry name" value="CcO_II-like_C"/>
</dbReference>
<sequence length="180" mass="19286">MASSHQEILRTELRWGAVMGVLVAGILGLIIYAALALHISPPSNVERIDPKTLQLSDEFTEQNLGTQVSGDGRVTARIVATQYAFLPPCVAVPLNRPITLRFASPDVIHGLLIAGTNVNTMVVPGYVSQVHATFTQPGETPMPCHEFCGLGHSAMLGRVQVLPADQFKPDAQGRVACAKH</sequence>
<dbReference type="PANTHER" id="PTHR42838">
    <property type="entry name" value="CYTOCHROME C OXIDASE SUBUNIT II"/>
    <property type="match status" value="1"/>
</dbReference>
<gene>
    <name evidence="6" type="ORF">OL599_25115</name>
</gene>
<dbReference type="InterPro" id="IPR051403">
    <property type="entry name" value="NosZ/Cyto_c_oxidase_sub2"/>
</dbReference>
<reference evidence="6" key="2">
    <citation type="submission" date="2022-10" db="EMBL/GenBank/DDBJ databases">
        <authorList>
            <person name="Trinh H.N."/>
        </authorList>
    </citation>
    <scope>NUCLEOTIDE SEQUENCE</scope>
    <source>
        <strain evidence="6">RN2-1</strain>
    </source>
</reference>
<dbReference type="RefSeq" id="WP_264716803.1">
    <property type="nucleotide sequence ID" value="NZ_JAPDNT010000056.1"/>
</dbReference>
<comment type="caution">
    <text evidence="6">The sequence shown here is derived from an EMBL/GenBank/DDBJ whole genome shotgun (WGS) entry which is preliminary data.</text>
</comment>
<dbReference type="PROSITE" id="PS00078">
    <property type="entry name" value="COX2"/>
    <property type="match status" value="1"/>
</dbReference>
<protein>
    <recommendedName>
        <fullName evidence="5">Cytochrome oxidase subunit II copper A binding domain-containing protein</fullName>
    </recommendedName>
</protein>
<evidence type="ECO:0000313" key="6">
    <source>
        <dbReference type="EMBL" id="MCW3477833.1"/>
    </source>
</evidence>
<dbReference type="GO" id="GO:0016020">
    <property type="term" value="C:membrane"/>
    <property type="evidence" value="ECO:0007669"/>
    <property type="project" value="InterPro"/>
</dbReference>
<keyword evidence="7" id="KW-1185">Reference proteome</keyword>
<feature type="domain" description="Cytochrome oxidase subunit II copper A binding" evidence="5">
    <location>
        <begin position="71"/>
        <end position="173"/>
    </location>
</feature>
<keyword evidence="2" id="KW-0479">Metal-binding</keyword>
<dbReference type="PROSITE" id="PS50857">
    <property type="entry name" value="COX2_CUA"/>
    <property type="match status" value="1"/>
</dbReference>
<dbReference type="EMBL" id="JAPDNT010000056">
    <property type="protein sequence ID" value="MCW3477833.1"/>
    <property type="molecule type" value="Genomic_DNA"/>
</dbReference>
<dbReference type="Gene3D" id="2.60.40.420">
    <property type="entry name" value="Cupredoxins - blue copper proteins"/>
    <property type="match status" value="1"/>
</dbReference>
<dbReference type="InterPro" id="IPR008972">
    <property type="entry name" value="Cupredoxin"/>
</dbReference>
<dbReference type="GO" id="GO:0004129">
    <property type="term" value="F:cytochrome-c oxidase activity"/>
    <property type="evidence" value="ECO:0007669"/>
    <property type="project" value="InterPro"/>
</dbReference>
<evidence type="ECO:0000256" key="3">
    <source>
        <dbReference type="ARBA" id="ARBA00023008"/>
    </source>
</evidence>
<dbReference type="InterPro" id="IPR001505">
    <property type="entry name" value="Copper_CuA"/>
</dbReference>
<organism evidence="6 7">
    <name type="scientific">Limobrevibacterium gyesilva</name>
    <dbReference type="NCBI Taxonomy" id="2991712"/>
    <lineage>
        <taxon>Bacteria</taxon>
        <taxon>Pseudomonadati</taxon>
        <taxon>Pseudomonadota</taxon>
        <taxon>Alphaproteobacteria</taxon>
        <taxon>Acetobacterales</taxon>
        <taxon>Acetobacteraceae</taxon>
        <taxon>Limobrevibacterium</taxon>
    </lineage>
</organism>
<dbReference type="GO" id="GO:0030313">
    <property type="term" value="C:cell envelope"/>
    <property type="evidence" value="ECO:0007669"/>
    <property type="project" value="UniProtKB-SubCell"/>
</dbReference>
<keyword evidence="4" id="KW-0472">Membrane</keyword>
<proteinExistence type="predicted"/>
<evidence type="ECO:0000256" key="4">
    <source>
        <dbReference type="SAM" id="Phobius"/>
    </source>
</evidence>
<keyword evidence="4" id="KW-1133">Transmembrane helix</keyword>
<dbReference type="PANTHER" id="PTHR42838:SF2">
    <property type="entry name" value="NITROUS-OXIDE REDUCTASE"/>
    <property type="match status" value="1"/>
</dbReference>
<keyword evidence="3" id="KW-0186">Copper</keyword>
<name>A0AA41YWL3_9PROT</name>
<dbReference type="Proteomes" id="UP001165679">
    <property type="component" value="Unassembled WGS sequence"/>
</dbReference>
<dbReference type="GO" id="GO:0005507">
    <property type="term" value="F:copper ion binding"/>
    <property type="evidence" value="ECO:0007669"/>
    <property type="project" value="InterPro"/>
</dbReference>
<dbReference type="SUPFAM" id="SSF49503">
    <property type="entry name" value="Cupredoxins"/>
    <property type="match status" value="1"/>
</dbReference>